<dbReference type="CDD" id="cd06173">
    <property type="entry name" value="MFS_MefA_like"/>
    <property type="match status" value="1"/>
</dbReference>
<dbReference type="Pfam" id="PF07690">
    <property type="entry name" value="MFS_1"/>
    <property type="match status" value="1"/>
</dbReference>
<dbReference type="InterPro" id="IPR036259">
    <property type="entry name" value="MFS_trans_sf"/>
</dbReference>
<evidence type="ECO:0000256" key="5">
    <source>
        <dbReference type="ARBA" id="ARBA00023136"/>
    </source>
</evidence>
<evidence type="ECO:0000256" key="3">
    <source>
        <dbReference type="ARBA" id="ARBA00022692"/>
    </source>
</evidence>
<name>A0A556CFK4_BREAU</name>
<dbReference type="InterPro" id="IPR011701">
    <property type="entry name" value="MFS"/>
</dbReference>
<comment type="caution">
    <text evidence="7">The sequence shown here is derived from an EMBL/GenBank/DDBJ whole genome shotgun (WGS) entry which is preliminary data.</text>
</comment>
<dbReference type="SUPFAM" id="SSF103473">
    <property type="entry name" value="MFS general substrate transporter"/>
    <property type="match status" value="1"/>
</dbReference>
<dbReference type="PANTHER" id="PTHR23513:SF6">
    <property type="entry name" value="MAJOR FACILITATOR SUPERFAMILY ASSOCIATED DOMAIN-CONTAINING PROTEIN"/>
    <property type="match status" value="1"/>
</dbReference>
<keyword evidence="8" id="KW-1185">Reference proteome</keyword>
<keyword evidence="2" id="KW-1003">Cell membrane</keyword>
<evidence type="ECO:0000313" key="8">
    <source>
        <dbReference type="Proteomes" id="UP000316406"/>
    </source>
</evidence>
<dbReference type="Gene3D" id="1.20.1250.20">
    <property type="entry name" value="MFS general substrate transporter like domains"/>
    <property type="match status" value="1"/>
</dbReference>
<feature type="transmembrane region" description="Helical" evidence="6">
    <location>
        <begin position="365"/>
        <end position="385"/>
    </location>
</feature>
<feature type="transmembrane region" description="Helical" evidence="6">
    <location>
        <begin position="337"/>
        <end position="359"/>
    </location>
</feature>
<feature type="transmembrane region" description="Helical" evidence="6">
    <location>
        <begin position="238"/>
        <end position="258"/>
    </location>
</feature>
<comment type="subcellular location">
    <subcellularLocation>
        <location evidence="1">Cell membrane</location>
        <topology evidence="1">Multi-pass membrane protein</topology>
    </subcellularLocation>
</comment>
<accession>A0A556CFK4</accession>
<reference evidence="7 8" key="1">
    <citation type="submission" date="2019-07" db="EMBL/GenBank/DDBJ databases">
        <title>Draft genome sequence of Brevibacterium aurantiacum XU54 isolated from Xinjiang China.</title>
        <authorList>
            <person name="Xu X."/>
        </authorList>
    </citation>
    <scope>NUCLEOTIDE SEQUENCE [LARGE SCALE GENOMIC DNA]</scope>
    <source>
        <strain evidence="7 8">XU54</strain>
    </source>
</reference>
<proteinExistence type="predicted"/>
<evidence type="ECO:0000313" key="7">
    <source>
        <dbReference type="EMBL" id="TSI16214.1"/>
    </source>
</evidence>
<dbReference type="Proteomes" id="UP000316406">
    <property type="component" value="Unassembled WGS sequence"/>
</dbReference>
<keyword evidence="4 6" id="KW-1133">Transmembrane helix</keyword>
<feature type="transmembrane region" description="Helical" evidence="6">
    <location>
        <begin position="7"/>
        <end position="26"/>
    </location>
</feature>
<feature type="transmembrane region" description="Helical" evidence="6">
    <location>
        <begin position="88"/>
        <end position="108"/>
    </location>
</feature>
<protein>
    <submittedName>
        <fullName evidence="7">MFS transporter</fullName>
    </submittedName>
</protein>
<organism evidence="7 8">
    <name type="scientific">Brevibacterium aurantiacum</name>
    <dbReference type="NCBI Taxonomy" id="273384"/>
    <lineage>
        <taxon>Bacteria</taxon>
        <taxon>Bacillati</taxon>
        <taxon>Actinomycetota</taxon>
        <taxon>Actinomycetes</taxon>
        <taxon>Micrococcales</taxon>
        <taxon>Brevibacteriaceae</taxon>
        <taxon>Brevibacterium</taxon>
    </lineage>
</organism>
<gene>
    <name evidence="7" type="ORF">FO013_10800</name>
</gene>
<sequence length="407" mass="43074">MGDTVSVFGVEFVTFAMPLIAVQLLHADAFQMGVLSTLESLAFLLISLPAGAWVDRLRKKHVIVAGDVLRALVLLTIPVAWVVDALSFVHLCIVATVIGIVTVFFDVANQSYLPSIVSGDQIADGNGKLQATQQTAQVAGPSLASGLVSLIGGPLTVGATSVCMALSSLFISRIHHREHRPEERERSSLLAEIREGLSLVLGHVLLRRIVACTGLSNFASSAIFALIVLYALRTLGLSQFQLGIVMSVGAAGGILGAISTSWVQRIVGEGRSIAVSAALSGVCFLTVPAADLLPSMPTLFIGWFLISWAVVVYNVTQVSFRQRLCPKPLLGRMNASIRFLVWGPMPVGAFLGGTIGHAIGIVPTLWIFAAAAVFSSLPVLISPLISMRVLPDSLNLLDDDGDDDQSS</sequence>
<dbReference type="OrthoDB" id="9815525at2"/>
<evidence type="ECO:0000256" key="2">
    <source>
        <dbReference type="ARBA" id="ARBA00022475"/>
    </source>
</evidence>
<keyword evidence="3 6" id="KW-0812">Transmembrane</keyword>
<dbReference type="EMBL" id="VLTK01000005">
    <property type="protein sequence ID" value="TSI16214.1"/>
    <property type="molecule type" value="Genomic_DNA"/>
</dbReference>
<feature type="transmembrane region" description="Helical" evidence="6">
    <location>
        <begin position="209"/>
        <end position="232"/>
    </location>
</feature>
<dbReference type="GO" id="GO:0022857">
    <property type="term" value="F:transmembrane transporter activity"/>
    <property type="evidence" value="ECO:0007669"/>
    <property type="project" value="InterPro"/>
</dbReference>
<evidence type="ECO:0000256" key="1">
    <source>
        <dbReference type="ARBA" id="ARBA00004651"/>
    </source>
</evidence>
<feature type="transmembrane region" description="Helical" evidence="6">
    <location>
        <begin position="270"/>
        <end position="290"/>
    </location>
</feature>
<keyword evidence="5 6" id="KW-0472">Membrane</keyword>
<dbReference type="GO" id="GO:0005886">
    <property type="term" value="C:plasma membrane"/>
    <property type="evidence" value="ECO:0007669"/>
    <property type="project" value="UniProtKB-SubCell"/>
</dbReference>
<feature type="transmembrane region" description="Helical" evidence="6">
    <location>
        <begin position="32"/>
        <end position="54"/>
    </location>
</feature>
<evidence type="ECO:0000256" key="6">
    <source>
        <dbReference type="SAM" id="Phobius"/>
    </source>
</evidence>
<dbReference type="PANTHER" id="PTHR23513">
    <property type="entry name" value="INTEGRAL MEMBRANE EFFLUX PROTEIN-RELATED"/>
    <property type="match status" value="1"/>
</dbReference>
<evidence type="ECO:0000256" key="4">
    <source>
        <dbReference type="ARBA" id="ARBA00022989"/>
    </source>
</evidence>
<dbReference type="AlphaFoldDB" id="A0A556CFK4"/>
<feature type="transmembrane region" description="Helical" evidence="6">
    <location>
        <begin position="296"/>
        <end position="316"/>
    </location>
</feature>